<accession>A0A8H4QHD7</accession>
<keyword evidence="3 6" id="KW-0863">Zinc-finger</keyword>
<dbReference type="Proteomes" id="UP000521872">
    <property type="component" value="Unassembled WGS sequence"/>
</dbReference>
<dbReference type="EMBL" id="JAACJL010000058">
    <property type="protein sequence ID" value="KAF4610953.1"/>
    <property type="molecule type" value="Genomic_DNA"/>
</dbReference>
<keyword evidence="2" id="KW-0479">Metal-binding</keyword>
<feature type="domain" description="GATA-type" evidence="8">
    <location>
        <begin position="67"/>
        <end position="98"/>
    </location>
</feature>
<gene>
    <name evidence="9" type="ORF">D9613_006560</name>
</gene>
<feature type="region of interest" description="Disordered" evidence="7">
    <location>
        <begin position="22"/>
        <end position="70"/>
    </location>
</feature>
<dbReference type="InterPro" id="IPR000679">
    <property type="entry name" value="Znf_GATA"/>
</dbReference>
<dbReference type="PROSITE" id="PS50114">
    <property type="entry name" value="GATA_ZN_FINGER_2"/>
    <property type="match status" value="1"/>
</dbReference>
<dbReference type="GO" id="GO:0000978">
    <property type="term" value="F:RNA polymerase II cis-regulatory region sequence-specific DNA binding"/>
    <property type="evidence" value="ECO:0007669"/>
    <property type="project" value="TreeGrafter"/>
</dbReference>
<dbReference type="Gene3D" id="3.30.50.10">
    <property type="entry name" value="Erythroid Transcription Factor GATA-1, subunit A"/>
    <property type="match status" value="1"/>
</dbReference>
<protein>
    <recommendedName>
        <fullName evidence="8">GATA-type domain-containing protein</fullName>
    </recommendedName>
</protein>
<dbReference type="PANTHER" id="PTHR10071:SF281">
    <property type="entry name" value="BOX A-BINDING FACTOR-RELATED"/>
    <property type="match status" value="1"/>
</dbReference>
<dbReference type="SMART" id="SM00401">
    <property type="entry name" value="ZnF_GATA"/>
    <property type="match status" value="1"/>
</dbReference>
<dbReference type="PRINTS" id="PR00619">
    <property type="entry name" value="GATAZNFINGER"/>
</dbReference>
<dbReference type="GO" id="GO:0000122">
    <property type="term" value="P:negative regulation of transcription by RNA polymerase II"/>
    <property type="evidence" value="ECO:0007669"/>
    <property type="project" value="TreeGrafter"/>
</dbReference>
<evidence type="ECO:0000259" key="8">
    <source>
        <dbReference type="PROSITE" id="PS50114"/>
    </source>
</evidence>
<evidence type="ECO:0000256" key="7">
    <source>
        <dbReference type="SAM" id="MobiDB-lite"/>
    </source>
</evidence>
<keyword evidence="4" id="KW-0862">Zinc</keyword>
<comment type="caution">
    <text evidence="9">The sequence shown here is derived from an EMBL/GenBank/DDBJ whole genome shotgun (WGS) entry which is preliminary data.</text>
</comment>
<dbReference type="InterPro" id="IPR039355">
    <property type="entry name" value="Transcription_factor_GATA"/>
</dbReference>
<feature type="compositionally biased region" description="Low complexity" evidence="7">
    <location>
        <begin position="28"/>
        <end position="43"/>
    </location>
</feature>
<keyword evidence="10" id="KW-1185">Reference proteome</keyword>
<dbReference type="InterPro" id="IPR013088">
    <property type="entry name" value="Znf_NHR/GATA"/>
</dbReference>
<dbReference type="SUPFAM" id="SSF57716">
    <property type="entry name" value="Glucocorticoid receptor-like (DNA-binding domain)"/>
    <property type="match status" value="1"/>
</dbReference>
<reference evidence="9 10" key="1">
    <citation type="submission" date="2019-12" db="EMBL/GenBank/DDBJ databases">
        <authorList>
            <person name="Floudas D."/>
            <person name="Bentzer J."/>
            <person name="Ahren D."/>
            <person name="Johansson T."/>
            <person name="Persson P."/>
            <person name="Tunlid A."/>
        </authorList>
    </citation>
    <scope>NUCLEOTIDE SEQUENCE [LARGE SCALE GENOMIC DNA]</scope>
    <source>
        <strain evidence="9 10">CBS 102.39</strain>
    </source>
</reference>
<proteinExistence type="predicted"/>
<dbReference type="AlphaFoldDB" id="A0A8H4QHD7"/>
<evidence type="ECO:0000256" key="5">
    <source>
        <dbReference type="ARBA" id="ARBA00023242"/>
    </source>
</evidence>
<evidence type="ECO:0000256" key="3">
    <source>
        <dbReference type="ARBA" id="ARBA00022771"/>
    </source>
</evidence>
<dbReference type="Pfam" id="PF00320">
    <property type="entry name" value="GATA"/>
    <property type="match status" value="1"/>
</dbReference>
<dbReference type="GO" id="GO:0045944">
    <property type="term" value="P:positive regulation of transcription by RNA polymerase II"/>
    <property type="evidence" value="ECO:0007669"/>
    <property type="project" value="TreeGrafter"/>
</dbReference>
<dbReference type="GO" id="GO:0000981">
    <property type="term" value="F:DNA-binding transcription factor activity, RNA polymerase II-specific"/>
    <property type="evidence" value="ECO:0007669"/>
    <property type="project" value="TreeGrafter"/>
</dbReference>
<comment type="subcellular location">
    <subcellularLocation>
        <location evidence="1">Nucleus</location>
    </subcellularLocation>
</comment>
<name>A0A8H4QHD7_9AGAR</name>
<dbReference type="PANTHER" id="PTHR10071">
    <property type="entry name" value="TRANSCRIPTION FACTOR GATA FAMILY MEMBER"/>
    <property type="match status" value="1"/>
</dbReference>
<organism evidence="9 10">
    <name type="scientific">Agrocybe pediades</name>
    <dbReference type="NCBI Taxonomy" id="84607"/>
    <lineage>
        <taxon>Eukaryota</taxon>
        <taxon>Fungi</taxon>
        <taxon>Dikarya</taxon>
        <taxon>Basidiomycota</taxon>
        <taxon>Agaricomycotina</taxon>
        <taxon>Agaricomycetes</taxon>
        <taxon>Agaricomycetidae</taxon>
        <taxon>Agaricales</taxon>
        <taxon>Agaricineae</taxon>
        <taxon>Strophariaceae</taxon>
        <taxon>Agrocybe</taxon>
    </lineage>
</organism>
<sequence>MSPVVLESPAMNLHNSSMAAMGRIQQFNTTATSETTTQNQSAESRPNGQEEFNFAPSTSSSSSVIPPAGRTQCANCGVTESPLWRRDPAGNTVCNACGESSF</sequence>
<evidence type="ECO:0000313" key="9">
    <source>
        <dbReference type="EMBL" id="KAF4610953.1"/>
    </source>
</evidence>
<dbReference type="GO" id="GO:0008270">
    <property type="term" value="F:zinc ion binding"/>
    <property type="evidence" value="ECO:0007669"/>
    <property type="project" value="UniProtKB-KW"/>
</dbReference>
<dbReference type="CDD" id="cd00202">
    <property type="entry name" value="ZnF_GATA"/>
    <property type="match status" value="1"/>
</dbReference>
<dbReference type="GO" id="GO:0005634">
    <property type="term" value="C:nucleus"/>
    <property type="evidence" value="ECO:0007669"/>
    <property type="project" value="UniProtKB-SubCell"/>
</dbReference>
<keyword evidence="5" id="KW-0539">Nucleus</keyword>
<dbReference type="PROSITE" id="PS00344">
    <property type="entry name" value="GATA_ZN_FINGER_1"/>
    <property type="match status" value="1"/>
</dbReference>
<evidence type="ECO:0000256" key="4">
    <source>
        <dbReference type="ARBA" id="ARBA00022833"/>
    </source>
</evidence>
<evidence type="ECO:0000256" key="6">
    <source>
        <dbReference type="PROSITE-ProRule" id="PRU00094"/>
    </source>
</evidence>
<evidence type="ECO:0000256" key="2">
    <source>
        <dbReference type="ARBA" id="ARBA00022723"/>
    </source>
</evidence>
<evidence type="ECO:0000313" key="10">
    <source>
        <dbReference type="Proteomes" id="UP000521872"/>
    </source>
</evidence>
<evidence type="ECO:0000256" key="1">
    <source>
        <dbReference type="ARBA" id="ARBA00004123"/>
    </source>
</evidence>